<dbReference type="Pfam" id="PF02311">
    <property type="entry name" value="AraC_binding"/>
    <property type="match status" value="1"/>
</dbReference>
<organism evidence="6 7">
    <name type="scientific">Schleiferilactobacillus perolens DSM 12744</name>
    <dbReference type="NCBI Taxonomy" id="1423792"/>
    <lineage>
        <taxon>Bacteria</taxon>
        <taxon>Bacillati</taxon>
        <taxon>Bacillota</taxon>
        <taxon>Bacilli</taxon>
        <taxon>Lactobacillales</taxon>
        <taxon>Lactobacillaceae</taxon>
        <taxon>Schleiferilactobacillus</taxon>
    </lineage>
</organism>
<keyword evidence="2" id="KW-0238">DNA-binding</keyword>
<dbReference type="SUPFAM" id="SSF46689">
    <property type="entry name" value="Homeodomain-like"/>
    <property type="match status" value="2"/>
</dbReference>
<sequence length="274" mass="31167">METEYKQVNIEHLDCRIVFYGREQTRPNYAFGGNNVRDSYVLHYITAGKGRFASAGRKAVTLSAGDCFLLPQSVPCFYQADGEDPWAYEWIGLAGMHLGELFARSGLEDKYWLRQVANSQFHDRFATLFADLHSGAAATLTSELRVQSQLYAMFYALLTEFPGKGAQERAGATATMNQAVAFMRQNYERRCNVTDVGAALHISRSYLYALFRRFVGMSPQQYLTQMRMEEAKQLLRITDNPVDEVANRVGYKDAFTFSKAFKRAVGTSPRNYRR</sequence>
<dbReference type="PROSITE" id="PS00041">
    <property type="entry name" value="HTH_ARAC_FAMILY_1"/>
    <property type="match status" value="1"/>
</dbReference>
<dbReference type="GO" id="GO:0003700">
    <property type="term" value="F:DNA-binding transcription factor activity"/>
    <property type="evidence" value="ECO:0007669"/>
    <property type="project" value="InterPro"/>
</dbReference>
<dbReference type="GO" id="GO:0043565">
    <property type="term" value="F:sequence-specific DNA binding"/>
    <property type="evidence" value="ECO:0007669"/>
    <property type="project" value="InterPro"/>
</dbReference>
<evidence type="ECO:0000259" key="5">
    <source>
        <dbReference type="PROSITE" id="PS01124"/>
    </source>
</evidence>
<keyword evidence="4" id="KW-0804">Transcription</keyword>
<protein>
    <submittedName>
        <fullName evidence="6">Raffinose operon regulatory protein</fullName>
    </submittedName>
</protein>
<reference evidence="6 7" key="1">
    <citation type="journal article" date="2015" name="Genome Announc.">
        <title>Expanding the biotechnology potential of lactobacilli through comparative genomics of 213 strains and associated genera.</title>
        <authorList>
            <person name="Sun Z."/>
            <person name="Harris H.M."/>
            <person name="McCann A."/>
            <person name="Guo C."/>
            <person name="Argimon S."/>
            <person name="Zhang W."/>
            <person name="Yang X."/>
            <person name="Jeffery I.B."/>
            <person name="Cooney J.C."/>
            <person name="Kagawa T.F."/>
            <person name="Liu W."/>
            <person name="Song Y."/>
            <person name="Salvetti E."/>
            <person name="Wrobel A."/>
            <person name="Rasinkangas P."/>
            <person name="Parkhill J."/>
            <person name="Rea M.C."/>
            <person name="O'Sullivan O."/>
            <person name="Ritari J."/>
            <person name="Douillard F.P."/>
            <person name="Paul Ross R."/>
            <person name="Yang R."/>
            <person name="Briner A.E."/>
            <person name="Felis G.E."/>
            <person name="de Vos W.M."/>
            <person name="Barrangou R."/>
            <person name="Klaenhammer T.R."/>
            <person name="Caufield P.W."/>
            <person name="Cui Y."/>
            <person name="Zhang H."/>
            <person name="O'Toole P.W."/>
        </authorList>
    </citation>
    <scope>NUCLEOTIDE SEQUENCE [LARGE SCALE GENOMIC DNA]</scope>
    <source>
        <strain evidence="6 7">DSM 12744</strain>
    </source>
</reference>
<keyword evidence="7" id="KW-1185">Reference proteome</keyword>
<proteinExistence type="predicted"/>
<dbReference type="Gene3D" id="2.60.120.280">
    <property type="entry name" value="Regulatory protein AraC"/>
    <property type="match status" value="1"/>
</dbReference>
<dbReference type="InterPro" id="IPR018062">
    <property type="entry name" value="HTH_AraC-typ_CS"/>
</dbReference>
<comment type="caution">
    <text evidence="6">The sequence shown here is derived from an EMBL/GenBank/DDBJ whole genome shotgun (WGS) entry which is preliminary data.</text>
</comment>
<evidence type="ECO:0000313" key="6">
    <source>
        <dbReference type="EMBL" id="KRL13724.1"/>
    </source>
</evidence>
<accession>A0A0R1N131</accession>
<dbReference type="AlphaFoldDB" id="A0A0R1N131"/>
<dbReference type="RefSeq" id="WP_057818562.1">
    <property type="nucleotide sequence ID" value="NZ_AZEC01000003.1"/>
</dbReference>
<dbReference type="PROSITE" id="PS01124">
    <property type="entry name" value="HTH_ARAC_FAMILY_2"/>
    <property type="match status" value="1"/>
</dbReference>
<evidence type="ECO:0000256" key="2">
    <source>
        <dbReference type="ARBA" id="ARBA00023125"/>
    </source>
</evidence>
<dbReference type="PATRIC" id="fig|1423792.3.peg.1775"/>
<keyword evidence="3" id="KW-0010">Activator</keyword>
<dbReference type="CDD" id="cd06986">
    <property type="entry name" value="cupin_MmsR-like_N"/>
    <property type="match status" value="1"/>
</dbReference>
<dbReference type="EMBL" id="AZEC01000003">
    <property type="protein sequence ID" value="KRL13724.1"/>
    <property type="molecule type" value="Genomic_DNA"/>
</dbReference>
<dbReference type="InterPro" id="IPR020449">
    <property type="entry name" value="Tscrpt_reg_AraC-type_HTH"/>
</dbReference>
<evidence type="ECO:0000313" key="7">
    <source>
        <dbReference type="Proteomes" id="UP000051330"/>
    </source>
</evidence>
<dbReference type="InterPro" id="IPR003313">
    <property type="entry name" value="AraC-bd"/>
</dbReference>
<dbReference type="STRING" id="1423792.FD09_GL001751"/>
<dbReference type="InterPro" id="IPR018060">
    <property type="entry name" value="HTH_AraC"/>
</dbReference>
<keyword evidence="1" id="KW-0805">Transcription regulation</keyword>
<dbReference type="PANTHER" id="PTHR46796:SF7">
    <property type="entry name" value="ARAC FAMILY TRANSCRIPTIONAL REGULATOR"/>
    <property type="match status" value="1"/>
</dbReference>
<evidence type="ECO:0000256" key="3">
    <source>
        <dbReference type="ARBA" id="ARBA00023159"/>
    </source>
</evidence>
<dbReference type="Pfam" id="PF12833">
    <property type="entry name" value="HTH_18"/>
    <property type="match status" value="1"/>
</dbReference>
<feature type="domain" description="HTH araC/xylS-type" evidence="5">
    <location>
        <begin position="177"/>
        <end position="274"/>
    </location>
</feature>
<dbReference type="PANTHER" id="PTHR46796">
    <property type="entry name" value="HTH-TYPE TRANSCRIPTIONAL ACTIVATOR RHAS-RELATED"/>
    <property type="match status" value="1"/>
</dbReference>
<dbReference type="InterPro" id="IPR009057">
    <property type="entry name" value="Homeodomain-like_sf"/>
</dbReference>
<name>A0A0R1N131_9LACO</name>
<evidence type="ECO:0000256" key="4">
    <source>
        <dbReference type="ARBA" id="ARBA00023163"/>
    </source>
</evidence>
<dbReference type="OrthoDB" id="9813413at2"/>
<dbReference type="PRINTS" id="PR00032">
    <property type="entry name" value="HTHARAC"/>
</dbReference>
<dbReference type="Gene3D" id="1.10.10.60">
    <property type="entry name" value="Homeodomain-like"/>
    <property type="match status" value="2"/>
</dbReference>
<dbReference type="Proteomes" id="UP000051330">
    <property type="component" value="Unassembled WGS sequence"/>
</dbReference>
<dbReference type="InterPro" id="IPR037923">
    <property type="entry name" value="HTH-like"/>
</dbReference>
<gene>
    <name evidence="6" type="ORF">FD09_GL001751</name>
</gene>
<dbReference type="SUPFAM" id="SSF51215">
    <property type="entry name" value="Regulatory protein AraC"/>
    <property type="match status" value="1"/>
</dbReference>
<dbReference type="SMART" id="SM00342">
    <property type="entry name" value="HTH_ARAC"/>
    <property type="match status" value="1"/>
</dbReference>
<evidence type="ECO:0000256" key="1">
    <source>
        <dbReference type="ARBA" id="ARBA00023015"/>
    </source>
</evidence>
<dbReference type="InterPro" id="IPR050204">
    <property type="entry name" value="AraC_XylS_family_regulators"/>
</dbReference>